<organism evidence="3 4">
    <name type="scientific">Thioalbus denitrificans</name>
    <dbReference type="NCBI Taxonomy" id="547122"/>
    <lineage>
        <taxon>Bacteria</taxon>
        <taxon>Pseudomonadati</taxon>
        <taxon>Pseudomonadota</taxon>
        <taxon>Gammaproteobacteria</taxon>
        <taxon>Chromatiales</taxon>
        <taxon>Ectothiorhodospiraceae</taxon>
        <taxon>Thioalbus</taxon>
    </lineage>
</organism>
<accession>A0A369CJV1</accession>
<dbReference type="PANTHER" id="PTHR45228:SF1">
    <property type="entry name" value="CYCLIC DI-GMP PHOSPHODIESTERASE TM_0186"/>
    <property type="match status" value="1"/>
</dbReference>
<evidence type="ECO:0000259" key="2">
    <source>
        <dbReference type="PROSITE" id="PS51832"/>
    </source>
</evidence>
<dbReference type="PROSITE" id="PS51832">
    <property type="entry name" value="HD_GYP"/>
    <property type="match status" value="1"/>
</dbReference>
<feature type="transmembrane region" description="Helical" evidence="1">
    <location>
        <begin position="21"/>
        <end position="44"/>
    </location>
</feature>
<protein>
    <submittedName>
        <fullName evidence="3">HD domain-containing protein</fullName>
    </submittedName>
</protein>
<proteinExistence type="predicted"/>
<dbReference type="InterPro" id="IPR037522">
    <property type="entry name" value="HD_GYP_dom"/>
</dbReference>
<feature type="transmembrane region" description="Helical" evidence="1">
    <location>
        <begin position="56"/>
        <end position="76"/>
    </location>
</feature>
<name>A0A369CJV1_9GAMM</name>
<dbReference type="SMART" id="SM00471">
    <property type="entry name" value="HDc"/>
    <property type="match status" value="1"/>
</dbReference>
<dbReference type="SUPFAM" id="SSF109604">
    <property type="entry name" value="HD-domain/PDEase-like"/>
    <property type="match status" value="1"/>
</dbReference>
<dbReference type="GO" id="GO:0008081">
    <property type="term" value="F:phosphoric diester hydrolase activity"/>
    <property type="evidence" value="ECO:0007669"/>
    <property type="project" value="UniProtKB-ARBA"/>
</dbReference>
<dbReference type="EMBL" id="QPJY01000002">
    <property type="protein sequence ID" value="RCX32124.1"/>
    <property type="molecule type" value="Genomic_DNA"/>
</dbReference>
<dbReference type="InterPro" id="IPR003607">
    <property type="entry name" value="HD/PDEase_dom"/>
</dbReference>
<sequence length="281" mass="30106">MTSTAAADRRLLAGLARQHRAALGVYLAVSLVVIGAGELAALRFGFPERFGLAPVLLRLALYIGGSTLLWSLLLGWSRELVARLLGERRRHYEAILTAFNQALGLKDAYSAGHGRRVARYVVILAEALQRPAEEVETIRQAALLHDLGKLGIPDGILTKPGELEGPEWAAVLRHPDQGADILAASPQLRHLAPIVRAHHERLDGSGYPLGLVAGAIPLPARIIAVADVFDALTSDRAYRMAITPAEAAVVIRAAAGSHFDAEVVAVATRADILEQFARSRS</sequence>
<keyword evidence="1" id="KW-0472">Membrane</keyword>
<dbReference type="AlphaFoldDB" id="A0A369CJV1"/>
<dbReference type="RefSeq" id="WP_114278938.1">
    <property type="nucleotide sequence ID" value="NZ_QPJY01000002.1"/>
</dbReference>
<gene>
    <name evidence="3" type="ORF">DFQ59_102477</name>
</gene>
<evidence type="ECO:0000313" key="3">
    <source>
        <dbReference type="EMBL" id="RCX32124.1"/>
    </source>
</evidence>
<dbReference type="Gene3D" id="1.10.3210.10">
    <property type="entry name" value="Hypothetical protein af1432"/>
    <property type="match status" value="1"/>
</dbReference>
<dbReference type="PANTHER" id="PTHR45228">
    <property type="entry name" value="CYCLIC DI-GMP PHOSPHODIESTERASE TM_0186-RELATED"/>
    <property type="match status" value="1"/>
</dbReference>
<keyword evidence="1" id="KW-0812">Transmembrane</keyword>
<evidence type="ECO:0000256" key="1">
    <source>
        <dbReference type="SAM" id="Phobius"/>
    </source>
</evidence>
<dbReference type="InterPro" id="IPR052020">
    <property type="entry name" value="Cyclic_di-GMP/3'3'-cGAMP_PDE"/>
</dbReference>
<evidence type="ECO:0000313" key="4">
    <source>
        <dbReference type="Proteomes" id="UP000252707"/>
    </source>
</evidence>
<reference evidence="3 4" key="1">
    <citation type="submission" date="2018-07" db="EMBL/GenBank/DDBJ databases">
        <title>Genomic Encyclopedia of Type Strains, Phase IV (KMG-IV): sequencing the most valuable type-strain genomes for metagenomic binning, comparative biology and taxonomic classification.</title>
        <authorList>
            <person name="Goeker M."/>
        </authorList>
    </citation>
    <scope>NUCLEOTIDE SEQUENCE [LARGE SCALE GENOMIC DNA]</scope>
    <source>
        <strain evidence="3 4">DSM 26407</strain>
    </source>
</reference>
<keyword evidence="1" id="KW-1133">Transmembrane helix</keyword>
<comment type="caution">
    <text evidence="3">The sequence shown here is derived from an EMBL/GenBank/DDBJ whole genome shotgun (WGS) entry which is preliminary data.</text>
</comment>
<dbReference type="Proteomes" id="UP000252707">
    <property type="component" value="Unassembled WGS sequence"/>
</dbReference>
<feature type="domain" description="HD-GYP" evidence="2">
    <location>
        <begin position="88"/>
        <end position="281"/>
    </location>
</feature>
<dbReference type="CDD" id="cd00077">
    <property type="entry name" value="HDc"/>
    <property type="match status" value="1"/>
</dbReference>
<keyword evidence="4" id="KW-1185">Reference proteome</keyword>
<dbReference type="OrthoDB" id="9802066at2"/>
<dbReference type="Pfam" id="PF13487">
    <property type="entry name" value="HD_5"/>
    <property type="match status" value="1"/>
</dbReference>